<proteinExistence type="predicted"/>
<dbReference type="EMBL" id="BMAO01005681">
    <property type="protein sequence ID" value="GFR03099.1"/>
    <property type="molecule type" value="Genomic_DNA"/>
</dbReference>
<dbReference type="Proteomes" id="UP000887116">
    <property type="component" value="Unassembled WGS sequence"/>
</dbReference>
<dbReference type="AlphaFoldDB" id="A0A8X6LDH5"/>
<reference evidence="1" key="1">
    <citation type="submission" date="2020-07" db="EMBL/GenBank/DDBJ databases">
        <title>Multicomponent nature underlies the extraordinary mechanical properties of spider dragline silk.</title>
        <authorList>
            <person name="Kono N."/>
            <person name="Nakamura H."/>
            <person name="Mori M."/>
            <person name="Yoshida Y."/>
            <person name="Ohtoshi R."/>
            <person name="Malay A.D."/>
            <person name="Moran D.A.P."/>
            <person name="Tomita M."/>
            <person name="Numata K."/>
            <person name="Arakawa K."/>
        </authorList>
    </citation>
    <scope>NUCLEOTIDE SEQUENCE</scope>
</reference>
<protein>
    <submittedName>
        <fullName evidence="1">Uncharacterized protein</fullName>
    </submittedName>
</protein>
<organism evidence="1 2">
    <name type="scientific">Trichonephila clavata</name>
    <name type="common">Joro spider</name>
    <name type="synonym">Nephila clavata</name>
    <dbReference type="NCBI Taxonomy" id="2740835"/>
    <lineage>
        <taxon>Eukaryota</taxon>
        <taxon>Metazoa</taxon>
        <taxon>Ecdysozoa</taxon>
        <taxon>Arthropoda</taxon>
        <taxon>Chelicerata</taxon>
        <taxon>Arachnida</taxon>
        <taxon>Araneae</taxon>
        <taxon>Araneomorphae</taxon>
        <taxon>Entelegynae</taxon>
        <taxon>Araneoidea</taxon>
        <taxon>Nephilidae</taxon>
        <taxon>Trichonephila</taxon>
    </lineage>
</organism>
<evidence type="ECO:0000313" key="2">
    <source>
        <dbReference type="Proteomes" id="UP000887116"/>
    </source>
</evidence>
<name>A0A8X6LDH5_TRICU</name>
<keyword evidence="2" id="KW-1185">Reference proteome</keyword>
<feature type="non-terminal residue" evidence="1">
    <location>
        <position position="37"/>
    </location>
</feature>
<accession>A0A8X6LDH5</accession>
<sequence>MCSFPLLLGPLLFLGTLIFPSYPADYPVILLNNNLQI</sequence>
<evidence type="ECO:0000313" key="1">
    <source>
        <dbReference type="EMBL" id="GFR03099.1"/>
    </source>
</evidence>
<comment type="caution">
    <text evidence="1">The sequence shown here is derived from an EMBL/GenBank/DDBJ whole genome shotgun (WGS) entry which is preliminary data.</text>
</comment>
<gene>
    <name evidence="1" type="ORF">TNCT_613871</name>
</gene>